<organism evidence="1 2">
    <name type="scientific">Oidiodendron maius (strain Zn)</name>
    <dbReference type="NCBI Taxonomy" id="913774"/>
    <lineage>
        <taxon>Eukaryota</taxon>
        <taxon>Fungi</taxon>
        <taxon>Dikarya</taxon>
        <taxon>Ascomycota</taxon>
        <taxon>Pezizomycotina</taxon>
        <taxon>Leotiomycetes</taxon>
        <taxon>Leotiomycetes incertae sedis</taxon>
        <taxon>Myxotrichaceae</taxon>
        <taxon>Oidiodendron</taxon>
    </lineage>
</organism>
<evidence type="ECO:0000313" key="2">
    <source>
        <dbReference type="Proteomes" id="UP000054321"/>
    </source>
</evidence>
<dbReference type="AlphaFoldDB" id="A0A0C3C4L1"/>
<gene>
    <name evidence="1" type="ORF">OIDMADRAFT_61108</name>
</gene>
<reference evidence="1 2" key="1">
    <citation type="submission" date="2014-04" db="EMBL/GenBank/DDBJ databases">
        <authorList>
            <consortium name="DOE Joint Genome Institute"/>
            <person name="Kuo A."/>
            <person name="Martino E."/>
            <person name="Perotto S."/>
            <person name="Kohler A."/>
            <person name="Nagy L.G."/>
            <person name="Floudas D."/>
            <person name="Copeland A."/>
            <person name="Barry K.W."/>
            <person name="Cichocki N."/>
            <person name="Veneault-Fourrey C."/>
            <person name="LaButti K."/>
            <person name="Lindquist E.A."/>
            <person name="Lipzen A."/>
            <person name="Lundell T."/>
            <person name="Morin E."/>
            <person name="Murat C."/>
            <person name="Sun H."/>
            <person name="Tunlid A."/>
            <person name="Henrissat B."/>
            <person name="Grigoriev I.V."/>
            <person name="Hibbett D.S."/>
            <person name="Martin F."/>
            <person name="Nordberg H.P."/>
            <person name="Cantor M.N."/>
            <person name="Hua S.X."/>
        </authorList>
    </citation>
    <scope>NUCLEOTIDE SEQUENCE [LARGE SCALE GENOMIC DNA]</scope>
    <source>
        <strain evidence="1 2">Zn</strain>
    </source>
</reference>
<accession>A0A0C3C4L1</accession>
<dbReference type="SUPFAM" id="SSF53850">
    <property type="entry name" value="Periplasmic binding protein-like II"/>
    <property type="match status" value="1"/>
</dbReference>
<evidence type="ECO:0008006" key="3">
    <source>
        <dbReference type="Google" id="ProtNLM"/>
    </source>
</evidence>
<sequence length="235" mass="25259">MGSMADPSKGPAVRTMIQGSPTIARNLLLSCVGDWGQANWHKIMAWITQEFCERCGPESRTCIWSVRGGGMDSMTMVHSGEAQTAITTPAAILATALKGTGFFTGQPPMSGLRGLAVIPQNDRLVLGLDPSLGCKTFADIREKKPKMKIAMGPDTGDSQIGYLAHRYLEAHGVAVKDILAWGGEVVFGNRPEECLLPCHDLAQGFTAVLQEALTTPWWGDLVDGPRKFIPIPGEP</sequence>
<keyword evidence="2" id="KW-1185">Reference proteome</keyword>
<dbReference type="HOGENOM" id="CLU_1180539_0_0_1"/>
<name>A0A0C3C4L1_OIDMZ</name>
<proteinExistence type="predicted"/>
<dbReference type="EMBL" id="KN832892">
    <property type="protein sequence ID" value="KIM93838.1"/>
    <property type="molecule type" value="Genomic_DNA"/>
</dbReference>
<dbReference type="OrthoDB" id="10445593at2759"/>
<evidence type="ECO:0000313" key="1">
    <source>
        <dbReference type="EMBL" id="KIM93838.1"/>
    </source>
</evidence>
<dbReference type="InParanoid" id="A0A0C3C4L1"/>
<dbReference type="Proteomes" id="UP000054321">
    <property type="component" value="Unassembled WGS sequence"/>
</dbReference>
<reference evidence="2" key="2">
    <citation type="submission" date="2015-01" db="EMBL/GenBank/DDBJ databases">
        <title>Evolutionary Origins and Diversification of the Mycorrhizal Mutualists.</title>
        <authorList>
            <consortium name="DOE Joint Genome Institute"/>
            <consortium name="Mycorrhizal Genomics Consortium"/>
            <person name="Kohler A."/>
            <person name="Kuo A."/>
            <person name="Nagy L.G."/>
            <person name="Floudas D."/>
            <person name="Copeland A."/>
            <person name="Barry K.W."/>
            <person name="Cichocki N."/>
            <person name="Veneault-Fourrey C."/>
            <person name="LaButti K."/>
            <person name="Lindquist E.A."/>
            <person name="Lipzen A."/>
            <person name="Lundell T."/>
            <person name="Morin E."/>
            <person name="Murat C."/>
            <person name="Riley R."/>
            <person name="Ohm R."/>
            <person name="Sun H."/>
            <person name="Tunlid A."/>
            <person name="Henrissat B."/>
            <person name="Grigoriev I.V."/>
            <person name="Hibbett D.S."/>
            <person name="Martin F."/>
        </authorList>
    </citation>
    <scope>NUCLEOTIDE SEQUENCE [LARGE SCALE GENOMIC DNA]</scope>
    <source>
        <strain evidence="2">Zn</strain>
    </source>
</reference>
<protein>
    <recommendedName>
        <fullName evidence="3">SsuA/THI5-like domain-containing protein</fullName>
    </recommendedName>
</protein>